<proteinExistence type="predicted"/>
<protein>
    <submittedName>
        <fullName evidence="2">Uncharacterized protein</fullName>
    </submittedName>
</protein>
<sequence>MQHSMAPRSGKTRSKLTILDPRTISGSTSSTPTNPSATIGSSQHQSSNADLQRTYLVDEDTDGSDENGVGSDDVVATRSDAAATTVPESSGRVRGCDRPRSPRRAGDGKLIVTVYG</sequence>
<accession>A0AAV3QZB5</accession>
<feature type="compositionally biased region" description="Polar residues" evidence="1">
    <location>
        <begin position="39"/>
        <end position="51"/>
    </location>
</feature>
<dbReference type="Proteomes" id="UP001454036">
    <property type="component" value="Unassembled WGS sequence"/>
</dbReference>
<dbReference type="AlphaFoldDB" id="A0AAV3QZB5"/>
<gene>
    <name evidence="2" type="ORF">LIER_23017</name>
</gene>
<evidence type="ECO:0000313" key="2">
    <source>
        <dbReference type="EMBL" id="GAA0168260.1"/>
    </source>
</evidence>
<evidence type="ECO:0000313" key="3">
    <source>
        <dbReference type="Proteomes" id="UP001454036"/>
    </source>
</evidence>
<feature type="compositionally biased region" description="Low complexity" evidence="1">
    <location>
        <begin position="21"/>
        <end position="38"/>
    </location>
</feature>
<organism evidence="2 3">
    <name type="scientific">Lithospermum erythrorhizon</name>
    <name type="common">Purple gromwell</name>
    <name type="synonym">Lithospermum officinale var. erythrorhizon</name>
    <dbReference type="NCBI Taxonomy" id="34254"/>
    <lineage>
        <taxon>Eukaryota</taxon>
        <taxon>Viridiplantae</taxon>
        <taxon>Streptophyta</taxon>
        <taxon>Embryophyta</taxon>
        <taxon>Tracheophyta</taxon>
        <taxon>Spermatophyta</taxon>
        <taxon>Magnoliopsida</taxon>
        <taxon>eudicotyledons</taxon>
        <taxon>Gunneridae</taxon>
        <taxon>Pentapetalae</taxon>
        <taxon>asterids</taxon>
        <taxon>lamiids</taxon>
        <taxon>Boraginales</taxon>
        <taxon>Boraginaceae</taxon>
        <taxon>Boraginoideae</taxon>
        <taxon>Lithospermeae</taxon>
        <taxon>Lithospermum</taxon>
    </lineage>
</organism>
<feature type="region of interest" description="Disordered" evidence="1">
    <location>
        <begin position="1"/>
        <end position="116"/>
    </location>
</feature>
<comment type="caution">
    <text evidence="2">The sequence shown here is derived from an EMBL/GenBank/DDBJ whole genome shotgun (WGS) entry which is preliminary data.</text>
</comment>
<dbReference type="EMBL" id="BAABME010006399">
    <property type="protein sequence ID" value="GAA0168260.1"/>
    <property type="molecule type" value="Genomic_DNA"/>
</dbReference>
<reference evidence="2 3" key="1">
    <citation type="submission" date="2024-01" db="EMBL/GenBank/DDBJ databases">
        <title>The complete chloroplast genome sequence of Lithospermum erythrorhizon: insights into the phylogenetic relationship among Boraginaceae species and the maternal lineages of purple gromwells.</title>
        <authorList>
            <person name="Okada T."/>
            <person name="Watanabe K."/>
        </authorList>
    </citation>
    <scope>NUCLEOTIDE SEQUENCE [LARGE SCALE GENOMIC DNA]</scope>
</reference>
<name>A0AAV3QZB5_LITER</name>
<evidence type="ECO:0000256" key="1">
    <source>
        <dbReference type="SAM" id="MobiDB-lite"/>
    </source>
</evidence>
<feature type="compositionally biased region" description="Basic and acidic residues" evidence="1">
    <location>
        <begin position="94"/>
        <end position="107"/>
    </location>
</feature>
<keyword evidence="3" id="KW-1185">Reference proteome</keyword>